<feature type="transmembrane region" description="Helical" evidence="1">
    <location>
        <begin position="284"/>
        <end position="305"/>
    </location>
</feature>
<keyword evidence="1" id="KW-0472">Membrane</keyword>
<feature type="transmembrane region" description="Helical" evidence="1">
    <location>
        <begin position="243"/>
        <end position="264"/>
    </location>
</feature>
<feature type="transmembrane region" description="Helical" evidence="1">
    <location>
        <begin position="213"/>
        <end position="231"/>
    </location>
</feature>
<dbReference type="EMBL" id="JADBJN010000004">
    <property type="protein sequence ID" value="KAG5666668.1"/>
    <property type="molecule type" value="Genomic_DNA"/>
</dbReference>
<sequence>MDKKFVAYVSIISAIYLILFRILYTTSGSDDFNKIFKKCDSSRPCLSFCNASKNKTLTNDFIKEHFENYENEEDLKLNLTNLKVFRMSLNCRFLEEKFIEEAGSCFEAVNIGKTSNFGSQNLKCLSFDHESINIESCKRDIWIPFSIQTFFLLSVLVLLILPLAAFIINIKTSNTAVERHLIALLSSLIIMKLVLFVWTLFGDLTDLEAFVGFAAPVLVLNFMIFDTFLTLKQFQTSKFNPHYLTRFGCLIALFMFLIFLLTFVDVEEIFGGFLGFQLSNVMTLFLVIVYIINFIIISISGIFYLKVKKSVRGLEHPRFQFERARFGLYVVLFGIISIDWIVSMIAVAVYQIYSYVFFIIAGITALYSSFLVSFISLLWFKNTQPLADTKIEIENGKVY</sequence>
<protein>
    <submittedName>
        <fullName evidence="2">Uncharacterized protein</fullName>
    </submittedName>
</protein>
<keyword evidence="1" id="KW-1133">Transmembrane helix</keyword>
<evidence type="ECO:0000313" key="2">
    <source>
        <dbReference type="EMBL" id="KAG5666668.1"/>
    </source>
</evidence>
<reference evidence="2" key="1">
    <citation type="submission" date="2021-03" db="EMBL/GenBank/DDBJ databases">
        <title>Chromosome level genome of the anhydrobiotic midge Polypedilum vanderplanki.</title>
        <authorList>
            <person name="Yoshida Y."/>
            <person name="Kikawada T."/>
            <person name="Gusev O."/>
        </authorList>
    </citation>
    <scope>NUCLEOTIDE SEQUENCE</scope>
    <source>
        <strain evidence="2">NIAS01</strain>
        <tissue evidence="2">Whole body or cell culture</tissue>
    </source>
</reference>
<accession>A0A9J6BA31</accession>
<feature type="transmembrane region" description="Helical" evidence="1">
    <location>
        <begin position="5"/>
        <end position="24"/>
    </location>
</feature>
<keyword evidence="1" id="KW-0812">Transmembrane</keyword>
<feature type="transmembrane region" description="Helical" evidence="1">
    <location>
        <begin position="326"/>
        <end position="349"/>
    </location>
</feature>
<comment type="caution">
    <text evidence="2">The sequence shown here is derived from an EMBL/GenBank/DDBJ whole genome shotgun (WGS) entry which is preliminary data.</text>
</comment>
<evidence type="ECO:0000256" key="1">
    <source>
        <dbReference type="SAM" id="Phobius"/>
    </source>
</evidence>
<feature type="transmembrane region" description="Helical" evidence="1">
    <location>
        <begin position="150"/>
        <end position="169"/>
    </location>
</feature>
<organism evidence="2 3">
    <name type="scientific">Polypedilum vanderplanki</name>
    <name type="common">Sleeping chironomid midge</name>
    <dbReference type="NCBI Taxonomy" id="319348"/>
    <lineage>
        <taxon>Eukaryota</taxon>
        <taxon>Metazoa</taxon>
        <taxon>Ecdysozoa</taxon>
        <taxon>Arthropoda</taxon>
        <taxon>Hexapoda</taxon>
        <taxon>Insecta</taxon>
        <taxon>Pterygota</taxon>
        <taxon>Neoptera</taxon>
        <taxon>Endopterygota</taxon>
        <taxon>Diptera</taxon>
        <taxon>Nematocera</taxon>
        <taxon>Chironomoidea</taxon>
        <taxon>Chironomidae</taxon>
        <taxon>Chironominae</taxon>
        <taxon>Polypedilum</taxon>
        <taxon>Polypedilum</taxon>
    </lineage>
</organism>
<dbReference type="Proteomes" id="UP001107558">
    <property type="component" value="Chromosome 4"/>
</dbReference>
<gene>
    <name evidence="2" type="ORF">PVAND_014683</name>
</gene>
<evidence type="ECO:0000313" key="3">
    <source>
        <dbReference type="Proteomes" id="UP001107558"/>
    </source>
</evidence>
<feature type="transmembrane region" description="Helical" evidence="1">
    <location>
        <begin position="181"/>
        <end position="201"/>
    </location>
</feature>
<dbReference type="AlphaFoldDB" id="A0A9J6BA31"/>
<proteinExistence type="predicted"/>
<feature type="transmembrane region" description="Helical" evidence="1">
    <location>
        <begin position="355"/>
        <end position="380"/>
    </location>
</feature>
<keyword evidence="3" id="KW-1185">Reference proteome</keyword>
<name>A0A9J6BA31_POLVA</name>